<evidence type="ECO:0000313" key="2">
    <source>
        <dbReference type="Proteomes" id="UP001604277"/>
    </source>
</evidence>
<dbReference type="AlphaFoldDB" id="A0ABD1PW24"/>
<name>A0ABD1PW24_9LAMI</name>
<protein>
    <submittedName>
        <fullName evidence="1">F-box protein-like</fullName>
    </submittedName>
</protein>
<accession>A0ABD1PW24</accession>
<dbReference type="Proteomes" id="UP001604277">
    <property type="component" value="Unassembled WGS sequence"/>
</dbReference>
<proteinExistence type="predicted"/>
<evidence type="ECO:0000313" key="1">
    <source>
        <dbReference type="EMBL" id="KAL2467543.1"/>
    </source>
</evidence>
<gene>
    <name evidence="1" type="ORF">Fot_51068</name>
</gene>
<keyword evidence="2" id="KW-1185">Reference proteome</keyword>
<comment type="caution">
    <text evidence="1">The sequence shown here is derived from an EMBL/GenBank/DDBJ whole genome shotgun (WGS) entry which is preliminary data.</text>
</comment>
<reference evidence="2" key="1">
    <citation type="submission" date="2024-07" db="EMBL/GenBank/DDBJ databases">
        <title>Two chromosome-level genome assemblies of Korean endemic species Abeliophyllum distichum and Forsythia ovata (Oleaceae).</title>
        <authorList>
            <person name="Jang H."/>
        </authorList>
    </citation>
    <scope>NUCLEOTIDE SEQUENCE [LARGE SCALE GENOMIC DNA]</scope>
</reference>
<dbReference type="EMBL" id="JBFOLJ010000017">
    <property type="protein sequence ID" value="KAL2467543.1"/>
    <property type="molecule type" value="Genomic_DNA"/>
</dbReference>
<sequence length="160" mass="18102">MGLVDDRFPRKLDFLCHQPERVNRTGSDAGCCVYKVIHRCPSSPDLSGNRDPLPNPDLILPGPVLWFLVQAKYFEKTMRNFNGPGIQIDYRKVISDLEGSELISCFNVEKESLQPFPFPFPGEQHKRTLHNLGVLTDFSGESCEMVYALKVLENGDILMS</sequence>
<organism evidence="1 2">
    <name type="scientific">Forsythia ovata</name>
    <dbReference type="NCBI Taxonomy" id="205694"/>
    <lineage>
        <taxon>Eukaryota</taxon>
        <taxon>Viridiplantae</taxon>
        <taxon>Streptophyta</taxon>
        <taxon>Embryophyta</taxon>
        <taxon>Tracheophyta</taxon>
        <taxon>Spermatophyta</taxon>
        <taxon>Magnoliopsida</taxon>
        <taxon>eudicotyledons</taxon>
        <taxon>Gunneridae</taxon>
        <taxon>Pentapetalae</taxon>
        <taxon>asterids</taxon>
        <taxon>lamiids</taxon>
        <taxon>Lamiales</taxon>
        <taxon>Oleaceae</taxon>
        <taxon>Forsythieae</taxon>
        <taxon>Forsythia</taxon>
    </lineage>
</organism>